<dbReference type="AlphaFoldDB" id="A0A7J9MKF5"/>
<evidence type="ECO:0000313" key="2">
    <source>
        <dbReference type="EMBL" id="MBA0871595.1"/>
    </source>
</evidence>
<evidence type="ECO:0000313" key="3">
    <source>
        <dbReference type="Proteomes" id="UP000593576"/>
    </source>
</evidence>
<feature type="region of interest" description="Disordered" evidence="1">
    <location>
        <begin position="1"/>
        <end position="22"/>
    </location>
</feature>
<protein>
    <submittedName>
        <fullName evidence="2">Uncharacterized protein</fullName>
    </submittedName>
</protein>
<proteinExistence type="predicted"/>
<dbReference type="OrthoDB" id="274752at2759"/>
<evidence type="ECO:0000256" key="1">
    <source>
        <dbReference type="SAM" id="MobiDB-lite"/>
    </source>
</evidence>
<name>A0A7J9MKF5_GOSSC</name>
<sequence length="101" mass="10854">SSSFLHGGSTSLYRLSKPNSSLSCQPLKSPAFLPPIRAMKSMQGKVVCATNDKTVSVEVLEKSRPISKTKTFIAVPIPSKNGKPRNEETGELGIPLESNQP</sequence>
<dbReference type="Proteomes" id="UP000593576">
    <property type="component" value="Unassembled WGS sequence"/>
</dbReference>
<dbReference type="InterPro" id="IPR012340">
    <property type="entry name" value="NA-bd_OB-fold"/>
</dbReference>
<gene>
    <name evidence="2" type="ORF">Goshw_027926</name>
</gene>
<keyword evidence="3" id="KW-1185">Reference proteome</keyword>
<feature type="region of interest" description="Disordered" evidence="1">
    <location>
        <begin position="77"/>
        <end position="101"/>
    </location>
</feature>
<reference evidence="2 3" key="1">
    <citation type="journal article" date="2019" name="Genome Biol. Evol.">
        <title>Insights into the evolution of the New World diploid cottons (Gossypium, subgenus Houzingenia) based on genome sequencing.</title>
        <authorList>
            <person name="Grover C.E."/>
            <person name="Arick M.A. 2nd"/>
            <person name="Thrash A."/>
            <person name="Conover J.L."/>
            <person name="Sanders W.S."/>
            <person name="Peterson D.G."/>
            <person name="Frelichowski J.E."/>
            <person name="Scheffler J.A."/>
            <person name="Scheffler B.E."/>
            <person name="Wendel J.F."/>
        </authorList>
    </citation>
    <scope>NUCLEOTIDE SEQUENCE [LARGE SCALE GENOMIC DNA]</scope>
    <source>
        <strain evidence="2">1</strain>
        <tissue evidence="2">Leaf</tissue>
    </source>
</reference>
<accession>A0A7J9MKF5</accession>
<dbReference type="EMBL" id="JABFAF010000011">
    <property type="protein sequence ID" value="MBA0871595.1"/>
    <property type="molecule type" value="Genomic_DNA"/>
</dbReference>
<dbReference type="SUPFAM" id="SSF50249">
    <property type="entry name" value="Nucleic acid-binding proteins"/>
    <property type="match status" value="1"/>
</dbReference>
<organism evidence="2 3">
    <name type="scientific">Gossypium schwendimanii</name>
    <name type="common">Cotton</name>
    <dbReference type="NCBI Taxonomy" id="34291"/>
    <lineage>
        <taxon>Eukaryota</taxon>
        <taxon>Viridiplantae</taxon>
        <taxon>Streptophyta</taxon>
        <taxon>Embryophyta</taxon>
        <taxon>Tracheophyta</taxon>
        <taxon>Spermatophyta</taxon>
        <taxon>Magnoliopsida</taxon>
        <taxon>eudicotyledons</taxon>
        <taxon>Gunneridae</taxon>
        <taxon>Pentapetalae</taxon>
        <taxon>rosids</taxon>
        <taxon>malvids</taxon>
        <taxon>Malvales</taxon>
        <taxon>Malvaceae</taxon>
        <taxon>Malvoideae</taxon>
        <taxon>Gossypium</taxon>
    </lineage>
</organism>
<feature type="non-terminal residue" evidence="2">
    <location>
        <position position="101"/>
    </location>
</feature>
<comment type="caution">
    <text evidence="2">The sequence shown here is derived from an EMBL/GenBank/DDBJ whole genome shotgun (WGS) entry which is preliminary data.</text>
</comment>